<protein>
    <submittedName>
        <fullName evidence="2">Kinase-like domain-containing protein</fullName>
    </submittedName>
</protein>
<dbReference type="Proteomes" id="UP000736335">
    <property type="component" value="Unassembled WGS sequence"/>
</dbReference>
<evidence type="ECO:0000313" key="3">
    <source>
        <dbReference type="Proteomes" id="UP000736335"/>
    </source>
</evidence>
<dbReference type="PROSITE" id="PS00108">
    <property type="entry name" value="PROTEIN_KINASE_ST"/>
    <property type="match status" value="1"/>
</dbReference>
<dbReference type="SUPFAM" id="SSF56112">
    <property type="entry name" value="Protein kinase-like (PK-like)"/>
    <property type="match status" value="1"/>
</dbReference>
<dbReference type="PANTHER" id="PTHR44329">
    <property type="entry name" value="SERINE/THREONINE-PROTEIN KINASE TNNI3K-RELATED"/>
    <property type="match status" value="1"/>
</dbReference>
<dbReference type="PRINTS" id="PR00109">
    <property type="entry name" value="TYRKINASE"/>
</dbReference>
<sequence>MVKHLHGDDAQTLVDVIDETSDILPPWLQEKCLGALRKICGRLGLLPRSVRIQLQYDRSDDPLYQGGYADVWKGQYQDYHVAVKVLRVCTSNNFEKITRRFCKEAIAWKSLRHPNVLPLLGVMMRDRCFVMISEWMNNGNIKEFIRDNRDVNRFELLKDVTSGLMYMHSQAMVHGDLKGANILVDDNDRARIADFGLLTIVSDPAYATASSSVATAGTIPWMSPELLAPEDFNLKDSRPTKASDCYALGMVILEVLSGRAPYNQFRDVIVIRMITGGKRPKRPERPWFTDDLWRTLEQCWSPQPTDRPTIESILEFLERVATTWQPLPPGVEDDDDGIVGDETVSTVSYYQMFRYFVLDLVLRLYRK</sequence>
<keyword evidence="2" id="KW-0808">Transferase</keyword>
<dbReference type="InterPro" id="IPR001245">
    <property type="entry name" value="Ser-Thr/Tyr_kinase_cat_dom"/>
</dbReference>
<reference evidence="2" key="2">
    <citation type="submission" date="2020-11" db="EMBL/GenBank/DDBJ databases">
        <authorList>
            <consortium name="DOE Joint Genome Institute"/>
            <person name="Kuo A."/>
            <person name="Miyauchi S."/>
            <person name="Kiss E."/>
            <person name="Drula E."/>
            <person name="Kohler A."/>
            <person name="Sanchez-Garcia M."/>
            <person name="Andreopoulos B."/>
            <person name="Barry K.W."/>
            <person name="Bonito G."/>
            <person name="Buee M."/>
            <person name="Carver A."/>
            <person name="Chen C."/>
            <person name="Cichocki N."/>
            <person name="Clum A."/>
            <person name="Culley D."/>
            <person name="Crous P.W."/>
            <person name="Fauchery L."/>
            <person name="Girlanda M."/>
            <person name="Hayes R."/>
            <person name="Keri Z."/>
            <person name="Labutti K."/>
            <person name="Lipzen A."/>
            <person name="Lombard V."/>
            <person name="Magnuson J."/>
            <person name="Maillard F."/>
            <person name="Morin E."/>
            <person name="Murat C."/>
            <person name="Nolan M."/>
            <person name="Ohm R."/>
            <person name="Pangilinan J."/>
            <person name="Pereira M."/>
            <person name="Perotto S."/>
            <person name="Peter M."/>
            <person name="Riley R."/>
            <person name="Sitrit Y."/>
            <person name="Stielow B."/>
            <person name="Szollosi G."/>
            <person name="Zifcakova L."/>
            <person name="Stursova M."/>
            <person name="Spatafora J.W."/>
            <person name="Tedersoo L."/>
            <person name="Vaario L.-M."/>
            <person name="Yamada A."/>
            <person name="Yan M."/>
            <person name="Wang P."/>
            <person name="Xu J."/>
            <person name="Bruns T."/>
            <person name="Baldrian P."/>
            <person name="Vilgalys R."/>
            <person name="Henrissat B."/>
            <person name="Grigoriev I.V."/>
            <person name="Hibbett D."/>
            <person name="Nagy L.G."/>
            <person name="Martin F.M."/>
        </authorList>
    </citation>
    <scope>NUCLEOTIDE SEQUENCE</scope>
    <source>
        <strain evidence="2">UH-Tt-Lm1</strain>
    </source>
</reference>
<comment type="caution">
    <text evidence="2">The sequence shown here is derived from an EMBL/GenBank/DDBJ whole genome shotgun (WGS) entry which is preliminary data.</text>
</comment>
<evidence type="ECO:0000313" key="2">
    <source>
        <dbReference type="EMBL" id="KAF9784382.1"/>
    </source>
</evidence>
<keyword evidence="2" id="KW-0418">Kinase</keyword>
<dbReference type="AlphaFoldDB" id="A0A9P6HCN9"/>
<evidence type="ECO:0000259" key="1">
    <source>
        <dbReference type="PROSITE" id="PS50011"/>
    </source>
</evidence>
<gene>
    <name evidence="2" type="ORF">BJ322DRAFT_1006814</name>
</gene>
<feature type="domain" description="Protein kinase" evidence="1">
    <location>
        <begin position="57"/>
        <end position="320"/>
    </location>
</feature>
<dbReference type="InterPro" id="IPR011009">
    <property type="entry name" value="Kinase-like_dom_sf"/>
</dbReference>
<dbReference type="InterPro" id="IPR008271">
    <property type="entry name" value="Ser/Thr_kinase_AS"/>
</dbReference>
<dbReference type="OrthoDB" id="346907at2759"/>
<reference evidence="2" key="1">
    <citation type="journal article" date="2020" name="Nat. Commun.">
        <title>Large-scale genome sequencing of mycorrhizal fungi provides insights into the early evolution of symbiotic traits.</title>
        <authorList>
            <person name="Miyauchi S."/>
            <person name="Kiss E."/>
            <person name="Kuo A."/>
            <person name="Drula E."/>
            <person name="Kohler A."/>
            <person name="Sanchez-Garcia M."/>
            <person name="Morin E."/>
            <person name="Andreopoulos B."/>
            <person name="Barry K.W."/>
            <person name="Bonito G."/>
            <person name="Buee M."/>
            <person name="Carver A."/>
            <person name="Chen C."/>
            <person name="Cichocki N."/>
            <person name="Clum A."/>
            <person name="Culley D."/>
            <person name="Crous P.W."/>
            <person name="Fauchery L."/>
            <person name="Girlanda M."/>
            <person name="Hayes R.D."/>
            <person name="Keri Z."/>
            <person name="LaButti K."/>
            <person name="Lipzen A."/>
            <person name="Lombard V."/>
            <person name="Magnuson J."/>
            <person name="Maillard F."/>
            <person name="Murat C."/>
            <person name="Nolan M."/>
            <person name="Ohm R.A."/>
            <person name="Pangilinan J."/>
            <person name="Pereira M.F."/>
            <person name="Perotto S."/>
            <person name="Peter M."/>
            <person name="Pfister S."/>
            <person name="Riley R."/>
            <person name="Sitrit Y."/>
            <person name="Stielow J.B."/>
            <person name="Szollosi G."/>
            <person name="Zifcakova L."/>
            <person name="Stursova M."/>
            <person name="Spatafora J.W."/>
            <person name="Tedersoo L."/>
            <person name="Vaario L.M."/>
            <person name="Yamada A."/>
            <person name="Yan M."/>
            <person name="Wang P."/>
            <person name="Xu J."/>
            <person name="Bruns T."/>
            <person name="Baldrian P."/>
            <person name="Vilgalys R."/>
            <person name="Dunand C."/>
            <person name="Henrissat B."/>
            <person name="Grigoriev I.V."/>
            <person name="Hibbett D."/>
            <person name="Nagy L.G."/>
            <person name="Martin F.M."/>
        </authorList>
    </citation>
    <scope>NUCLEOTIDE SEQUENCE</scope>
    <source>
        <strain evidence="2">UH-Tt-Lm1</strain>
    </source>
</reference>
<name>A0A9P6HCN9_9AGAM</name>
<dbReference type="PANTHER" id="PTHR44329:SF214">
    <property type="entry name" value="PROTEIN KINASE DOMAIN-CONTAINING PROTEIN"/>
    <property type="match status" value="1"/>
</dbReference>
<dbReference type="PROSITE" id="PS50011">
    <property type="entry name" value="PROTEIN_KINASE_DOM"/>
    <property type="match status" value="1"/>
</dbReference>
<dbReference type="Gene3D" id="1.10.510.10">
    <property type="entry name" value="Transferase(Phosphotransferase) domain 1"/>
    <property type="match status" value="1"/>
</dbReference>
<keyword evidence="3" id="KW-1185">Reference proteome</keyword>
<dbReference type="InterPro" id="IPR051681">
    <property type="entry name" value="Ser/Thr_Kinases-Pseudokinases"/>
</dbReference>
<dbReference type="SMART" id="SM00220">
    <property type="entry name" value="S_TKc"/>
    <property type="match status" value="1"/>
</dbReference>
<organism evidence="2 3">
    <name type="scientific">Thelephora terrestris</name>
    <dbReference type="NCBI Taxonomy" id="56493"/>
    <lineage>
        <taxon>Eukaryota</taxon>
        <taxon>Fungi</taxon>
        <taxon>Dikarya</taxon>
        <taxon>Basidiomycota</taxon>
        <taxon>Agaricomycotina</taxon>
        <taxon>Agaricomycetes</taxon>
        <taxon>Thelephorales</taxon>
        <taxon>Thelephoraceae</taxon>
        <taxon>Thelephora</taxon>
    </lineage>
</organism>
<accession>A0A9P6HCN9</accession>
<dbReference type="InterPro" id="IPR000719">
    <property type="entry name" value="Prot_kinase_dom"/>
</dbReference>
<dbReference type="Pfam" id="PF07714">
    <property type="entry name" value="PK_Tyr_Ser-Thr"/>
    <property type="match status" value="1"/>
</dbReference>
<dbReference type="GO" id="GO:0004674">
    <property type="term" value="F:protein serine/threonine kinase activity"/>
    <property type="evidence" value="ECO:0007669"/>
    <property type="project" value="TreeGrafter"/>
</dbReference>
<proteinExistence type="predicted"/>
<dbReference type="EMBL" id="WIUZ02000008">
    <property type="protein sequence ID" value="KAF9784382.1"/>
    <property type="molecule type" value="Genomic_DNA"/>
</dbReference>
<dbReference type="GO" id="GO:0005524">
    <property type="term" value="F:ATP binding"/>
    <property type="evidence" value="ECO:0007669"/>
    <property type="project" value="InterPro"/>
</dbReference>